<dbReference type="NCBIfam" id="TIGR00229">
    <property type="entry name" value="sensory_box"/>
    <property type="match status" value="1"/>
</dbReference>
<dbReference type="Gene3D" id="3.20.20.450">
    <property type="entry name" value="EAL domain"/>
    <property type="match status" value="1"/>
</dbReference>
<accession>A0A7W5FXC9</accession>
<gene>
    <name evidence="4" type="ORF">FHS03_005220</name>
</gene>
<dbReference type="InterPro" id="IPR003018">
    <property type="entry name" value="GAF"/>
</dbReference>
<dbReference type="Pfam" id="PF08448">
    <property type="entry name" value="PAS_4"/>
    <property type="match status" value="1"/>
</dbReference>
<dbReference type="Pfam" id="PF01590">
    <property type="entry name" value="GAF"/>
    <property type="match status" value="1"/>
</dbReference>
<dbReference type="RefSeq" id="WP_183443791.1">
    <property type="nucleotide sequence ID" value="NZ_JACHXD010000024.1"/>
</dbReference>
<proteinExistence type="predicted"/>
<evidence type="ECO:0000259" key="3">
    <source>
        <dbReference type="PROSITE" id="PS50887"/>
    </source>
</evidence>
<dbReference type="SUPFAM" id="SSF55781">
    <property type="entry name" value="GAF domain-like"/>
    <property type="match status" value="1"/>
</dbReference>
<dbReference type="InterPro" id="IPR043128">
    <property type="entry name" value="Rev_trsase/Diguanyl_cyclase"/>
</dbReference>
<dbReference type="Gene3D" id="3.30.70.270">
    <property type="match status" value="1"/>
</dbReference>
<dbReference type="Gene3D" id="3.30.450.20">
    <property type="entry name" value="PAS domain"/>
    <property type="match status" value="1"/>
</dbReference>
<dbReference type="AlphaFoldDB" id="A0A7W5FXC9"/>
<dbReference type="InterPro" id="IPR035919">
    <property type="entry name" value="EAL_sf"/>
</dbReference>
<evidence type="ECO:0000313" key="4">
    <source>
        <dbReference type="EMBL" id="MBB3122123.1"/>
    </source>
</evidence>
<dbReference type="SUPFAM" id="SSF55785">
    <property type="entry name" value="PYP-like sensor domain (PAS domain)"/>
    <property type="match status" value="1"/>
</dbReference>
<dbReference type="Gene3D" id="3.30.450.40">
    <property type="match status" value="1"/>
</dbReference>
<feature type="domain" description="PAS" evidence="1">
    <location>
        <begin position="85"/>
        <end position="154"/>
    </location>
</feature>
<evidence type="ECO:0000259" key="1">
    <source>
        <dbReference type="PROSITE" id="PS50112"/>
    </source>
</evidence>
<dbReference type="SUPFAM" id="SSF141868">
    <property type="entry name" value="EAL domain-like"/>
    <property type="match status" value="1"/>
</dbReference>
<protein>
    <submittedName>
        <fullName evidence="4">PAS domain S-box-containing protein</fullName>
    </submittedName>
</protein>
<dbReference type="Pfam" id="PF00990">
    <property type="entry name" value="GGDEF"/>
    <property type="match status" value="1"/>
</dbReference>
<dbReference type="Proteomes" id="UP000541535">
    <property type="component" value="Unassembled WGS sequence"/>
</dbReference>
<keyword evidence="5" id="KW-1185">Reference proteome</keyword>
<dbReference type="SMART" id="SM00052">
    <property type="entry name" value="EAL"/>
    <property type="match status" value="1"/>
</dbReference>
<dbReference type="PANTHER" id="PTHR33121">
    <property type="entry name" value="CYCLIC DI-GMP PHOSPHODIESTERASE PDEF"/>
    <property type="match status" value="1"/>
</dbReference>
<reference evidence="4 5" key="1">
    <citation type="submission" date="2020-08" db="EMBL/GenBank/DDBJ databases">
        <title>Genomic Encyclopedia of Type Strains, Phase III (KMG-III): the genomes of soil and plant-associated and newly described type strains.</title>
        <authorList>
            <person name="Whitman W."/>
        </authorList>
    </citation>
    <scope>NUCLEOTIDE SEQUENCE [LARGE SCALE GENOMIC DNA]</scope>
    <source>
        <strain evidence="4 5">CECT 8897</strain>
    </source>
</reference>
<dbReference type="InterPro" id="IPR001633">
    <property type="entry name" value="EAL_dom"/>
</dbReference>
<dbReference type="FunFam" id="3.20.20.450:FF:000001">
    <property type="entry name" value="Cyclic di-GMP phosphodiesterase yahA"/>
    <property type="match status" value="1"/>
</dbReference>
<dbReference type="InterPro" id="IPR035965">
    <property type="entry name" value="PAS-like_dom_sf"/>
</dbReference>
<evidence type="ECO:0000313" key="5">
    <source>
        <dbReference type="Proteomes" id="UP000541535"/>
    </source>
</evidence>
<dbReference type="GO" id="GO:0071111">
    <property type="term" value="F:cyclic-guanylate-specific phosphodiesterase activity"/>
    <property type="evidence" value="ECO:0007669"/>
    <property type="project" value="InterPro"/>
</dbReference>
<dbReference type="PANTHER" id="PTHR33121:SF70">
    <property type="entry name" value="SIGNALING PROTEIN YKOW"/>
    <property type="match status" value="1"/>
</dbReference>
<dbReference type="InterPro" id="IPR050706">
    <property type="entry name" value="Cyclic-di-GMP_PDE-like"/>
</dbReference>
<dbReference type="PROSITE" id="PS50887">
    <property type="entry name" value="GGDEF"/>
    <property type="match status" value="1"/>
</dbReference>
<dbReference type="PROSITE" id="PS50883">
    <property type="entry name" value="EAL"/>
    <property type="match status" value="1"/>
</dbReference>
<dbReference type="CDD" id="cd01948">
    <property type="entry name" value="EAL"/>
    <property type="match status" value="1"/>
</dbReference>
<dbReference type="SMART" id="SM00267">
    <property type="entry name" value="GGDEF"/>
    <property type="match status" value="1"/>
</dbReference>
<feature type="domain" description="EAL" evidence="2">
    <location>
        <begin position="543"/>
        <end position="795"/>
    </location>
</feature>
<comment type="caution">
    <text evidence="4">The sequence shown here is derived from an EMBL/GenBank/DDBJ whole genome shotgun (WGS) entry which is preliminary data.</text>
</comment>
<dbReference type="InterPro" id="IPR029787">
    <property type="entry name" value="Nucleotide_cyclase"/>
</dbReference>
<evidence type="ECO:0000259" key="2">
    <source>
        <dbReference type="PROSITE" id="PS50883"/>
    </source>
</evidence>
<name>A0A7W5FXC9_9BURK</name>
<dbReference type="PROSITE" id="PS50112">
    <property type="entry name" value="PAS"/>
    <property type="match status" value="1"/>
</dbReference>
<dbReference type="SUPFAM" id="SSF55073">
    <property type="entry name" value="Nucleotide cyclase"/>
    <property type="match status" value="1"/>
</dbReference>
<dbReference type="InterPro" id="IPR000014">
    <property type="entry name" value="PAS"/>
</dbReference>
<dbReference type="EMBL" id="JACHXD010000024">
    <property type="protein sequence ID" value="MBB3122123.1"/>
    <property type="molecule type" value="Genomic_DNA"/>
</dbReference>
<dbReference type="InterPro" id="IPR029016">
    <property type="entry name" value="GAF-like_dom_sf"/>
</dbReference>
<organism evidence="4 5">
    <name type="scientific">Pseudoduganella violacea</name>
    <dbReference type="NCBI Taxonomy" id="1715466"/>
    <lineage>
        <taxon>Bacteria</taxon>
        <taxon>Pseudomonadati</taxon>
        <taxon>Pseudomonadota</taxon>
        <taxon>Betaproteobacteria</taxon>
        <taxon>Burkholderiales</taxon>
        <taxon>Oxalobacteraceae</taxon>
        <taxon>Telluria group</taxon>
        <taxon>Pseudoduganella</taxon>
    </lineage>
</organism>
<dbReference type="InterPro" id="IPR000160">
    <property type="entry name" value="GGDEF_dom"/>
</dbReference>
<dbReference type="InterPro" id="IPR013656">
    <property type="entry name" value="PAS_4"/>
</dbReference>
<dbReference type="Pfam" id="PF00563">
    <property type="entry name" value="EAL"/>
    <property type="match status" value="1"/>
</dbReference>
<sequence>MSHPPTAVLFDREDHLPRKAGTADELSRLAAFICGKPIAFAVLADEEALHAAMPDGLEPAQRQALFDLARVAAGHNVLRRRLARAEGFLQGFAEHSPSPLWIKDRRGSYVMGNAALHGLLGVEQPGLLGKDDSHFWPEDISRSLAEQDRAVLDHGEVIKTMETSEDGARHWLVHKFPIDVDGEPFLGGSAIEMTNEVEKERTLIRHDNFYVLLSRLTAIISRARHLETLCLDACRVASTQQGIDLVDIACADPISGALSMFTSAASDGSEQVWPAHCNQAGPPADWFAVDAATQAVTNGKMQISHEMNQACRRRNIASCMAIPLFVNERCWGVISIYSQRADFFDSFYRERAGELGTELSFGLERLINAQELHKLARTNALSGLPSRLQFEEQIAALAASNMSGTVLLVNINRFDDLSSAYGNAAAIGLMRVIAQRLRAAVNERMLLSHVGIGRFALFLPATLEDSPENFVHETIVPLLQGAYQVEQHKIWCTINVGAASLPADGVNADTLLVKAWDALASARDRELRFGVYNREELGQTTRQISLESELRDAIERKEFINYYQPKIDLKTGRLAGAEALIRWRHPQRGLVPPAEFVPLLERSGLVIAAGRQVMQRAMEDWRGWHDAGLKPPQIAVNVAPAQFRCDSLLADIQHALETAGARHHPLSIEITESSLVSDHRRVAEILHRIRRLDVPIAIDDFGTGYSSLAYLVSLPVDVLKVDRSFVMKMTQDAGYMGLVNTIVSLAHTLDLKVVAEGIESEEEAKLLKLLRCEQGQGYLYGRPVPAEEFAAMLKR</sequence>
<feature type="domain" description="GGDEF" evidence="3">
    <location>
        <begin position="402"/>
        <end position="534"/>
    </location>
</feature>